<dbReference type="InterPro" id="IPR011993">
    <property type="entry name" value="PH-like_dom_sf"/>
</dbReference>
<proteinExistence type="predicted"/>
<dbReference type="PANTHER" id="PTHR24174">
    <property type="entry name" value="ANKYRIN REPEAT AND STERILE ALPHA MOTIF DOMAIN-CONTAINING PROTEIN 1"/>
    <property type="match status" value="1"/>
</dbReference>
<dbReference type="CDD" id="cd01274">
    <property type="entry name" value="PTB_Anks"/>
    <property type="match status" value="1"/>
</dbReference>
<dbReference type="InterPro" id="IPR033635">
    <property type="entry name" value="ANKS1/Caskin"/>
</dbReference>
<dbReference type="Proteomes" id="UP000472265">
    <property type="component" value="Chromosome 6"/>
</dbReference>
<reference evidence="8" key="2">
    <citation type="submission" date="2025-08" db="UniProtKB">
        <authorList>
            <consortium name="Ensembl"/>
        </authorList>
    </citation>
    <scope>IDENTIFICATION</scope>
</reference>
<comment type="subcellular location">
    <subcellularLocation>
        <location evidence="1">Cytoplasm</location>
    </subcellularLocation>
</comment>
<dbReference type="PROSITE" id="PS50105">
    <property type="entry name" value="SAM_DOMAIN"/>
    <property type="match status" value="2"/>
</dbReference>
<name>A0A671YSL6_SPAAU</name>
<feature type="region of interest" description="Disordered" evidence="5">
    <location>
        <begin position="1"/>
        <end position="50"/>
    </location>
</feature>
<dbReference type="Gene3D" id="2.30.29.30">
    <property type="entry name" value="Pleckstrin-homology domain (PH domain)/Phosphotyrosine-binding domain (PTB)"/>
    <property type="match status" value="1"/>
</dbReference>
<dbReference type="InterPro" id="IPR001660">
    <property type="entry name" value="SAM"/>
</dbReference>
<evidence type="ECO:0000256" key="1">
    <source>
        <dbReference type="ARBA" id="ARBA00004496"/>
    </source>
</evidence>
<evidence type="ECO:0000259" key="7">
    <source>
        <dbReference type="PROSITE" id="PS50105"/>
    </source>
</evidence>
<dbReference type="Gene3D" id="1.10.150.50">
    <property type="entry name" value="Transcription Factor, Ets-1"/>
    <property type="match status" value="2"/>
</dbReference>
<reference evidence="8" key="3">
    <citation type="submission" date="2025-09" db="UniProtKB">
        <authorList>
            <consortium name="Ensembl"/>
        </authorList>
    </citation>
    <scope>IDENTIFICATION</scope>
</reference>
<keyword evidence="2" id="KW-0963">Cytoplasm</keyword>
<dbReference type="Pfam" id="PF00640">
    <property type="entry name" value="PID"/>
    <property type="match status" value="1"/>
</dbReference>
<dbReference type="AlphaFoldDB" id="A0A671YSL6"/>
<evidence type="ECO:0000256" key="5">
    <source>
        <dbReference type="SAM" id="MobiDB-lite"/>
    </source>
</evidence>
<feature type="compositionally biased region" description="Polar residues" evidence="5">
    <location>
        <begin position="39"/>
        <end position="50"/>
    </location>
</feature>
<feature type="domain" description="SAM" evidence="7">
    <location>
        <begin position="214"/>
        <end position="269"/>
    </location>
</feature>
<dbReference type="GeneTree" id="ENSGT00940000155806"/>
<evidence type="ECO:0000259" key="6">
    <source>
        <dbReference type="PROSITE" id="PS01179"/>
    </source>
</evidence>
<dbReference type="GO" id="GO:0046875">
    <property type="term" value="F:ephrin receptor binding"/>
    <property type="evidence" value="ECO:0007669"/>
    <property type="project" value="TreeGrafter"/>
</dbReference>
<keyword evidence="3" id="KW-0677">Repeat</keyword>
<feature type="domain" description="PID" evidence="6">
    <location>
        <begin position="382"/>
        <end position="502"/>
    </location>
</feature>
<organism evidence="8 9">
    <name type="scientific">Sparus aurata</name>
    <name type="common">Gilthead sea bream</name>
    <dbReference type="NCBI Taxonomy" id="8175"/>
    <lineage>
        <taxon>Eukaryota</taxon>
        <taxon>Metazoa</taxon>
        <taxon>Chordata</taxon>
        <taxon>Craniata</taxon>
        <taxon>Vertebrata</taxon>
        <taxon>Euteleostomi</taxon>
        <taxon>Actinopterygii</taxon>
        <taxon>Neopterygii</taxon>
        <taxon>Teleostei</taxon>
        <taxon>Neoteleostei</taxon>
        <taxon>Acanthomorphata</taxon>
        <taxon>Eupercaria</taxon>
        <taxon>Spariformes</taxon>
        <taxon>Sparidae</taxon>
        <taxon>Sparus</taxon>
    </lineage>
</organism>
<feature type="compositionally biased region" description="Polar residues" evidence="5">
    <location>
        <begin position="1"/>
        <end position="15"/>
    </location>
</feature>
<dbReference type="InParanoid" id="A0A671YSL6"/>
<dbReference type="InterPro" id="IPR006020">
    <property type="entry name" value="PTB/PI_dom"/>
</dbReference>
<dbReference type="SMART" id="SM00454">
    <property type="entry name" value="SAM"/>
    <property type="match status" value="2"/>
</dbReference>
<dbReference type="PROSITE" id="PS01179">
    <property type="entry name" value="PID"/>
    <property type="match status" value="1"/>
</dbReference>
<feature type="domain" description="SAM" evidence="7">
    <location>
        <begin position="143"/>
        <end position="204"/>
    </location>
</feature>
<evidence type="ECO:0000256" key="2">
    <source>
        <dbReference type="ARBA" id="ARBA00022490"/>
    </source>
</evidence>
<feature type="compositionally biased region" description="Polar residues" evidence="5">
    <location>
        <begin position="91"/>
        <end position="103"/>
    </location>
</feature>
<dbReference type="InterPro" id="IPR013761">
    <property type="entry name" value="SAM/pointed_sf"/>
</dbReference>
<evidence type="ECO:0000313" key="9">
    <source>
        <dbReference type="Proteomes" id="UP000472265"/>
    </source>
</evidence>
<dbReference type="Ensembl" id="ENSSAUT00010068836.1">
    <property type="protein sequence ID" value="ENSSAUP00010065720.1"/>
    <property type="gene ID" value="ENSSAUG00010026261.1"/>
</dbReference>
<gene>
    <name evidence="8" type="primary">anks1ab</name>
</gene>
<dbReference type="CDD" id="cd09500">
    <property type="entry name" value="SAM_AIDA1AB-like_repeat2"/>
    <property type="match status" value="1"/>
</dbReference>
<sequence>RNPGSPSFQMEQPPSATMAECTPDAHPTKVIQTPKAGITDSNEVSAESASKATVKVRPADLGLIRSLSKSDSDLLASPLGEEDGGLAGRSGSVSNCSSGQPSTERMHSFASEWDEVILRALGMGNKWEGVEDGGSGTALDQPVGEWLEHVGLPQYESKFLLNGFDDLRFMGSNVMEDQDLRDIGITDPGHRKKILHAARSLPKVKALGCDGSTSLASWLDGLGLHEYLPNFLSSGYRTLECVKNLWELEIVNVIKIGALGHRKRIIASLAERPYEEAPSKSRRLSPIMFHDLLSQTTSPLSQMDPYTSRSMDMLLPLTETDRRRRGLTPYLPPSGFRKEVDSFDRHKDSRLNLRPPSHSATYATVSAWHHQPEKLILDSCGYEATYLGSMIIRDLRGIESTQDACAKIRASITEKKGPVVILSITYRGVKFIDAATKTIVAEHEIRNISCAAQDPDDLCTFAYITKDLKSGHHFCHVFSTVEVTQTYEIILTLGQAFEVAYQMAIQTRARQYVPPTSLPSEVIETKTSRPVSQSWSSMRRSAVSTTLLPLGKLVERVRVGVCLEC</sequence>
<dbReference type="InterPro" id="IPR041882">
    <property type="entry name" value="SAM_ANKS1_repeat2"/>
</dbReference>
<dbReference type="GO" id="GO:0005829">
    <property type="term" value="C:cytosol"/>
    <property type="evidence" value="ECO:0007669"/>
    <property type="project" value="TreeGrafter"/>
</dbReference>
<dbReference type="SUPFAM" id="SSF50729">
    <property type="entry name" value="PH domain-like"/>
    <property type="match status" value="1"/>
</dbReference>
<dbReference type="SMART" id="SM00462">
    <property type="entry name" value="PTB"/>
    <property type="match status" value="1"/>
</dbReference>
<dbReference type="PANTHER" id="PTHR24174:SF5">
    <property type="entry name" value="ANKYRIN REPEAT AND SAM DOMAIN-CONTAINING PROTEIN 1A ISOFORM X1"/>
    <property type="match status" value="1"/>
</dbReference>
<dbReference type="CDD" id="cd09499">
    <property type="entry name" value="SAM_AIDA1AB-like_repeat1"/>
    <property type="match status" value="1"/>
</dbReference>
<dbReference type="GO" id="GO:0048013">
    <property type="term" value="P:ephrin receptor signaling pathway"/>
    <property type="evidence" value="ECO:0007669"/>
    <property type="project" value="TreeGrafter"/>
</dbReference>
<dbReference type="Pfam" id="PF00536">
    <property type="entry name" value="SAM_1"/>
    <property type="match status" value="2"/>
</dbReference>
<evidence type="ECO:0000256" key="4">
    <source>
        <dbReference type="ARBA" id="ARBA00023043"/>
    </source>
</evidence>
<reference evidence="8" key="1">
    <citation type="submission" date="2021-04" db="EMBL/GenBank/DDBJ databases">
        <authorList>
            <consortium name="Wellcome Sanger Institute Data Sharing"/>
        </authorList>
    </citation>
    <scope>NUCLEOTIDE SEQUENCE [LARGE SCALE GENOMIC DNA]</scope>
</reference>
<evidence type="ECO:0000313" key="8">
    <source>
        <dbReference type="Ensembl" id="ENSSAUP00010065720.1"/>
    </source>
</evidence>
<dbReference type="SUPFAM" id="SSF47769">
    <property type="entry name" value="SAM/Pointed domain"/>
    <property type="match status" value="2"/>
</dbReference>
<evidence type="ECO:0000256" key="3">
    <source>
        <dbReference type="ARBA" id="ARBA00022737"/>
    </source>
</evidence>
<keyword evidence="4" id="KW-0040">ANK repeat</keyword>
<dbReference type="OMA" id="DEGACGK"/>
<accession>A0A671YSL6</accession>
<protein>
    <submittedName>
        <fullName evidence="8">Ankyrin repeat and sterile alpha motif domain containing 1Ab</fullName>
    </submittedName>
</protein>
<keyword evidence="9" id="KW-1185">Reference proteome</keyword>
<feature type="region of interest" description="Disordered" evidence="5">
    <location>
        <begin position="75"/>
        <end position="104"/>
    </location>
</feature>
<dbReference type="InterPro" id="IPR041880">
    <property type="entry name" value="SAM_ANKS1_repeat1"/>
</dbReference>